<dbReference type="Pfam" id="PF12158">
    <property type="entry name" value="DUF3592"/>
    <property type="match status" value="1"/>
</dbReference>
<comment type="caution">
    <text evidence="3">The sequence shown here is derived from an EMBL/GenBank/DDBJ whole genome shotgun (WGS) entry which is preliminary data.</text>
</comment>
<evidence type="ECO:0000259" key="2">
    <source>
        <dbReference type="Pfam" id="PF12158"/>
    </source>
</evidence>
<gene>
    <name evidence="3" type="ORF">GCM10022276_28820</name>
</gene>
<keyword evidence="1" id="KW-0472">Membrane</keyword>
<evidence type="ECO:0000256" key="1">
    <source>
        <dbReference type="SAM" id="Phobius"/>
    </source>
</evidence>
<accession>A0ABP7LW55</accession>
<feature type="transmembrane region" description="Helical" evidence="1">
    <location>
        <begin position="113"/>
        <end position="132"/>
    </location>
</feature>
<keyword evidence="1" id="KW-0812">Transmembrane</keyword>
<protein>
    <recommendedName>
        <fullName evidence="2">DUF3592 domain-containing protein</fullName>
    </recommendedName>
</protein>
<organism evidence="3 4">
    <name type="scientific">Sphingomonas limnosediminicola</name>
    <dbReference type="NCBI Taxonomy" id="940133"/>
    <lineage>
        <taxon>Bacteria</taxon>
        <taxon>Pseudomonadati</taxon>
        <taxon>Pseudomonadota</taxon>
        <taxon>Alphaproteobacteria</taxon>
        <taxon>Sphingomonadales</taxon>
        <taxon>Sphingomonadaceae</taxon>
        <taxon>Sphingomonas</taxon>
    </lineage>
</organism>
<feature type="transmembrane region" description="Helical" evidence="1">
    <location>
        <begin position="6"/>
        <end position="29"/>
    </location>
</feature>
<dbReference type="Proteomes" id="UP001500827">
    <property type="component" value="Unassembled WGS sequence"/>
</dbReference>
<name>A0ABP7LW55_9SPHN</name>
<keyword evidence="1" id="KW-1133">Transmembrane helix</keyword>
<evidence type="ECO:0000313" key="3">
    <source>
        <dbReference type="EMBL" id="GAA3908759.1"/>
    </source>
</evidence>
<keyword evidence="4" id="KW-1185">Reference proteome</keyword>
<feature type="domain" description="DUF3592" evidence="2">
    <location>
        <begin position="40"/>
        <end position="109"/>
    </location>
</feature>
<dbReference type="RefSeq" id="WP_344700394.1">
    <property type="nucleotide sequence ID" value="NZ_BAABBM010000001.1"/>
</dbReference>
<dbReference type="InterPro" id="IPR021994">
    <property type="entry name" value="DUF3592"/>
</dbReference>
<evidence type="ECO:0000313" key="4">
    <source>
        <dbReference type="Proteomes" id="UP001500827"/>
    </source>
</evidence>
<reference evidence="4" key="1">
    <citation type="journal article" date="2019" name="Int. J. Syst. Evol. Microbiol.">
        <title>The Global Catalogue of Microorganisms (GCM) 10K type strain sequencing project: providing services to taxonomists for standard genome sequencing and annotation.</title>
        <authorList>
            <consortium name="The Broad Institute Genomics Platform"/>
            <consortium name="The Broad Institute Genome Sequencing Center for Infectious Disease"/>
            <person name="Wu L."/>
            <person name="Ma J."/>
        </authorList>
    </citation>
    <scope>NUCLEOTIDE SEQUENCE [LARGE SCALE GENOMIC DNA]</scope>
    <source>
        <strain evidence="4">JCM 17543</strain>
    </source>
</reference>
<sequence length="138" mass="15118">MRLFANPLAIYFAVVGFALFAAGLALMVARLRLAGGQRAQGQIIGYQKRMRERLGAKRQYMPLVRYRPAGGSPVEFQSRMGSTSKPFQIGETVAVLYRSDKPEVAEIASTPRLWLAPIVIVGMAVVSFYASWKAGAAH</sequence>
<dbReference type="EMBL" id="BAABBM010000001">
    <property type="protein sequence ID" value="GAA3908759.1"/>
    <property type="molecule type" value="Genomic_DNA"/>
</dbReference>
<proteinExistence type="predicted"/>